<feature type="domain" description="DUF7578" evidence="2">
    <location>
        <begin position="72"/>
        <end position="109"/>
    </location>
</feature>
<dbReference type="EMBL" id="CAEX01004336">
    <property type="protein sequence ID" value="CCD19880.1"/>
    <property type="molecule type" value="Genomic_DNA"/>
</dbReference>
<protein>
    <recommendedName>
        <fullName evidence="2">DUF7578 domain-containing protein</fullName>
    </recommendedName>
</protein>
<evidence type="ECO:0000313" key="3">
    <source>
        <dbReference type="EMBL" id="CCD19880.1"/>
    </source>
</evidence>
<name>F9WQP8_TRYVY</name>
<proteinExistence type="predicted"/>
<evidence type="ECO:0000259" key="2">
    <source>
        <dbReference type="Pfam" id="PF24466"/>
    </source>
</evidence>
<dbReference type="AlphaFoldDB" id="F9WQP8"/>
<dbReference type="Proteomes" id="UP000009027">
    <property type="component" value="Unassembled WGS sequence"/>
</dbReference>
<dbReference type="Pfam" id="PF24466">
    <property type="entry name" value="DUF7578"/>
    <property type="match status" value="1"/>
</dbReference>
<keyword evidence="4" id="KW-1185">Reference proteome</keyword>
<accession>F9WQP8</accession>
<reference evidence="3 4" key="1">
    <citation type="journal article" date="2012" name="Proc. Natl. Acad. Sci. U.S.A.">
        <title>Antigenic diversity is generated by distinct evolutionary mechanisms in African trypanosome species.</title>
        <authorList>
            <person name="Jackson A.P."/>
            <person name="Berry A."/>
            <person name="Aslett M."/>
            <person name="Allison H.C."/>
            <person name="Burton P."/>
            <person name="Vavrova-Anderson J."/>
            <person name="Brown R."/>
            <person name="Browne H."/>
            <person name="Corton N."/>
            <person name="Hauser H."/>
            <person name="Gamble J."/>
            <person name="Gilderthorp R."/>
            <person name="Marcello L."/>
            <person name="McQuillan J."/>
            <person name="Otto T.D."/>
            <person name="Quail M.A."/>
            <person name="Sanders M.J."/>
            <person name="van Tonder A."/>
            <person name="Ginger M.L."/>
            <person name="Field M.C."/>
            <person name="Barry J.D."/>
            <person name="Hertz-Fowler C."/>
            <person name="Berriman M."/>
        </authorList>
    </citation>
    <scope>NUCLEOTIDE SEQUENCE</scope>
    <source>
        <strain evidence="3 4">Y486</strain>
    </source>
</reference>
<gene>
    <name evidence="3" type="ORF">TvY486_0002390</name>
</gene>
<dbReference type="InterPro" id="IPR056000">
    <property type="entry name" value="DUF7578"/>
</dbReference>
<dbReference type="VEuPathDB" id="TriTrypDB:TvY486_0002390"/>
<evidence type="ECO:0000256" key="1">
    <source>
        <dbReference type="SAM" id="MobiDB-lite"/>
    </source>
</evidence>
<organism evidence="3 4">
    <name type="scientific">Trypanosoma vivax (strain Y486)</name>
    <dbReference type="NCBI Taxonomy" id="1055687"/>
    <lineage>
        <taxon>Eukaryota</taxon>
        <taxon>Discoba</taxon>
        <taxon>Euglenozoa</taxon>
        <taxon>Kinetoplastea</taxon>
        <taxon>Metakinetoplastina</taxon>
        <taxon>Trypanosomatida</taxon>
        <taxon>Trypanosomatidae</taxon>
        <taxon>Trypanosoma</taxon>
        <taxon>Duttonella</taxon>
    </lineage>
</organism>
<evidence type="ECO:0000313" key="4">
    <source>
        <dbReference type="Proteomes" id="UP000009027"/>
    </source>
</evidence>
<feature type="region of interest" description="Disordered" evidence="1">
    <location>
        <begin position="1"/>
        <end position="21"/>
    </location>
</feature>
<sequence length="253" mass="28551">MNTGMAGRGRQDQGAGDEPPFARVRLEDVPRQRWTLYSSVGDVLLRGARPPEQVPLSECLVRVGCQAADIGVDVRMDDVIREPQSYIPDADVRRRVLNLSACQTYALVCKVVPQLQRNGITSVLEWGGADESGVAKRAVRNAVADDGLWNTTRCLLDAAFSAAKDADAREMAERKRIVMERIVSEKERVERATIEDEMRRESLMITMERQDDLTKLRTEILIRELIKSKRIGGRELRELRERQSNVKCCVSLL</sequence>